<sequence length="66" mass="7483">MRFALLLLVFFIFLYFLFIFLMLDFFFFLFCTVSCSYESLVFGFKSGVGASGVQSPLGHKSTSLLA</sequence>
<dbReference type="RefSeq" id="XP_024696860.1">
    <property type="nucleotide sequence ID" value="XM_024836338.1"/>
</dbReference>
<evidence type="ECO:0000313" key="2">
    <source>
        <dbReference type="EMBL" id="PKY08266.1"/>
    </source>
</evidence>
<accession>A0A2I1DEI0</accession>
<feature type="transmembrane region" description="Helical" evidence="1">
    <location>
        <begin position="7"/>
        <end position="30"/>
    </location>
</feature>
<keyword evidence="1" id="KW-0472">Membrane</keyword>
<protein>
    <submittedName>
        <fullName evidence="2">Uncharacterized protein</fullName>
    </submittedName>
</protein>
<dbReference type="GeneID" id="36543862"/>
<keyword evidence="1" id="KW-1133">Transmembrane helix</keyword>
<dbReference type="VEuPathDB" id="FungiDB:P168DRAFT_286408"/>
<reference evidence="2" key="1">
    <citation type="submission" date="2016-12" db="EMBL/GenBank/DDBJ databases">
        <title>The genomes of Aspergillus section Nigri reveals drivers in fungal speciation.</title>
        <authorList>
            <consortium name="DOE Joint Genome Institute"/>
            <person name="Vesth T.C."/>
            <person name="Nybo J."/>
            <person name="Theobald S."/>
            <person name="Brandl J."/>
            <person name="Frisvad J.C."/>
            <person name="Nielsen K.F."/>
            <person name="Lyhne E.K."/>
            <person name="Kogle M.E."/>
            <person name="Kuo A."/>
            <person name="Riley R."/>
            <person name="Clum A."/>
            <person name="Nolan M."/>
            <person name="Lipzen A."/>
            <person name="Salamov A."/>
            <person name="Henrissat B."/>
            <person name="Wiebenga A."/>
            <person name="De vries R.P."/>
            <person name="Grigoriev I.V."/>
            <person name="Mortensen U.H."/>
            <person name="Andersen M.R."/>
            <person name="Baker S.E."/>
        </authorList>
    </citation>
    <scope>NUCLEOTIDE SEQUENCE</scope>
    <source>
        <strain evidence="2">IBT 28561</strain>
    </source>
</reference>
<dbReference type="AlphaFoldDB" id="A0A2I1DEI0"/>
<comment type="caution">
    <text evidence="2">The sequence shown here is derived from an EMBL/GenBank/DDBJ whole genome shotgun (WGS) entry which is preliminary data.</text>
</comment>
<organism evidence="2 3">
    <name type="scientific">Aspergillus campestris (strain IBT 28561)</name>
    <dbReference type="NCBI Taxonomy" id="1392248"/>
    <lineage>
        <taxon>Eukaryota</taxon>
        <taxon>Fungi</taxon>
        <taxon>Dikarya</taxon>
        <taxon>Ascomycota</taxon>
        <taxon>Pezizomycotina</taxon>
        <taxon>Eurotiomycetes</taxon>
        <taxon>Eurotiomycetidae</taxon>
        <taxon>Eurotiales</taxon>
        <taxon>Aspergillaceae</taxon>
        <taxon>Aspergillus</taxon>
        <taxon>Aspergillus subgen. Circumdati</taxon>
    </lineage>
</organism>
<proteinExistence type="predicted"/>
<name>A0A2I1DEI0_ASPC2</name>
<dbReference type="EMBL" id="MSFM01000001">
    <property type="protein sequence ID" value="PKY08266.1"/>
    <property type="molecule type" value="Genomic_DNA"/>
</dbReference>
<gene>
    <name evidence="2" type="ORF">P168DRAFT_286408</name>
</gene>
<evidence type="ECO:0000313" key="3">
    <source>
        <dbReference type="Proteomes" id="UP000234254"/>
    </source>
</evidence>
<keyword evidence="1" id="KW-0812">Transmembrane</keyword>
<dbReference type="Proteomes" id="UP000234254">
    <property type="component" value="Unassembled WGS sequence"/>
</dbReference>
<evidence type="ECO:0000256" key="1">
    <source>
        <dbReference type="SAM" id="Phobius"/>
    </source>
</evidence>
<keyword evidence="3" id="KW-1185">Reference proteome</keyword>